<evidence type="ECO:0000256" key="3">
    <source>
        <dbReference type="ARBA" id="ARBA00022692"/>
    </source>
</evidence>
<dbReference type="GO" id="GO:0005886">
    <property type="term" value="C:plasma membrane"/>
    <property type="evidence" value="ECO:0007669"/>
    <property type="project" value="UniProtKB-SubCell"/>
</dbReference>
<accession>A0A0R2LK44</accession>
<sequence length="269" mass="29167">MEIYAMGKIILYVLVIIFSNTIGAISGMGGGVIIKPVLDALSNEPLVAINFYSSLAVFVMSIVSTLKNARKETIDINWIEILYLSIGSLFGGKLGDWLFMTLASVIKNDSKVNLIQIIIVVISLILALFYSKKSGLQFDSKKRAVLFLLSGVFLGTLSTFLGIGGGPINVALLIFLFNFDAKKSAVYSIASIFFSQFMKLASMTPKLSSLPLDLKLVPFIIVSAILGGYIGSTISGTVSNKFVLKLYRIVVIFVIGLNIYNGLVILNIL</sequence>
<evidence type="ECO:0000256" key="4">
    <source>
        <dbReference type="ARBA" id="ARBA00022989"/>
    </source>
</evidence>
<comment type="caution">
    <text evidence="7">The sequence shown here is derived from an EMBL/GenBank/DDBJ whole genome shotgun (WGS) entry which is preliminary data.</text>
</comment>
<feature type="transmembrane region" description="Helical" evidence="6">
    <location>
        <begin position="46"/>
        <end position="66"/>
    </location>
</feature>
<comment type="subcellular location">
    <subcellularLocation>
        <location evidence="6">Cell membrane</location>
        <topology evidence="6">Multi-pass membrane protein</topology>
    </subcellularLocation>
    <subcellularLocation>
        <location evidence="1">Membrane</location>
        <topology evidence="1">Multi-pass membrane protein</topology>
    </subcellularLocation>
</comment>
<dbReference type="InterPro" id="IPR002781">
    <property type="entry name" value="TM_pro_TauE-like"/>
</dbReference>
<dbReference type="PANTHER" id="PTHR43701">
    <property type="entry name" value="MEMBRANE TRANSPORTER PROTEIN MJ0441-RELATED"/>
    <property type="match status" value="1"/>
</dbReference>
<dbReference type="Proteomes" id="UP000051006">
    <property type="component" value="Unassembled WGS sequence"/>
</dbReference>
<dbReference type="PATRIC" id="fig|993692.3.peg.974"/>
<dbReference type="PANTHER" id="PTHR43701:SF2">
    <property type="entry name" value="MEMBRANE TRANSPORTER PROTEIN YJNA-RELATED"/>
    <property type="match status" value="1"/>
</dbReference>
<dbReference type="EMBL" id="JQCF01000002">
    <property type="protein sequence ID" value="KRO00524.1"/>
    <property type="molecule type" value="Genomic_DNA"/>
</dbReference>
<keyword evidence="5 6" id="KW-0472">Membrane</keyword>
<feature type="transmembrane region" description="Helical" evidence="6">
    <location>
        <begin position="78"/>
        <end position="100"/>
    </location>
</feature>
<organism evidence="7 8">
    <name type="scientific">Companilactobacillus kimchiensis</name>
    <dbReference type="NCBI Taxonomy" id="993692"/>
    <lineage>
        <taxon>Bacteria</taxon>
        <taxon>Bacillati</taxon>
        <taxon>Bacillota</taxon>
        <taxon>Bacilli</taxon>
        <taxon>Lactobacillales</taxon>
        <taxon>Lactobacillaceae</taxon>
        <taxon>Companilactobacillus</taxon>
    </lineage>
</organism>
<dbReference type="InterPro" id="IPR051598">
    <property type="entry name" value="TSUP/Inactive_protease-like"/>
</dbReference>
<keyword evidence="3 6" id="KW-0812">Transmembrane</keyword>
<evidence type="ECO:0000256" key="1">
    <source>
        <dbReference type="ARBA" id="ARBA00004141"/>
    </source>
</evidence>
<evidence type="ECO:0000256" key="2">
    <source>
        <dbReference type="ARBA" id="ARBA00009142"/>
    </source>
</evidence>
<proteinExistence type="inferred from homology"/>
<protein>
    <recommendedName>
        <fullName evidence="6">Probable membrane transporter protein</fullName>
    </recommendedName>
</protein>
<evidence type="ECO:0000313" key="8">
    <source>
        <dbReference type="Proteomes" id="UP000051006"/>
    </source>
</evidence>
<evidence type="ECO:0000313" key="7">
    <source>
        <dbReference type="EMBL" id="KRO00524.1"/>
    </source>
</evidence>
<feature type="transmembrane region" description="Helical" evidence="6">
    <location>
        <begin position="246"/>
        <end position="268"/>
    </location>
</feature>
<evidence type="ECO:0000256" key="6">
    <source>
        <dbReference type="RuleBase" id="RU363041"/>
    </source>
</evidence>
<feature type="transmembrane region" description="Helical" evidence="6">
    <location>
        <begin position="112"/>
        <end position="131"/>
    </location>
</feature>
<feature type="transmembrane region" description="Helical" evidence="6">
    <location>
        <begin position="214"/>
        <end position="234"/>
    </location>
</feature>
<gene>
    <name evidence="7" type="ORF">IV57_GL000960</name>
</gene>
<keyword evidence="8" id="KW-1185">Reference proteome</keyword>
<feature type="transmembrane region" description="Helical" evidence="6">
    <location>
        <begin position="143"/>
        <end position="164"/>
    </location>
</feature>
<dbReference type="OrthoDB" id="3181470at2"/>
<keyword evidence="6" id="KW-1003">Cell membrane</keyword>
<comment type="similarity">
    <text evidence="2 6">Belongs to the 4-toluene sulfonate uptake permease (TSUP) (TC 2.A.102) family.</text>
</comment>
<feature type="transmembrane region" description="Helical" evidence="6">
    <location>
        <begin position="9"/>
        <end position="34"/>
    </location>
</feature>
<evidence type="ECO:0000256" key="5">
    <source>
        <dbReference type="ARBA" id="ARBA00023136"/>
    </source>
</evidence>
<keyword evidence="4 6" id="KW-1133">Transmembrane helix</keyword>
<name>A0A0R2LK44_9LACO</name>
<reference evidence="7 8" key="1">
    <citation type="journal article" date="2015" name="Genome Announc.">
        <title>Expanding the biotechnology potential of lactobacilli through comparative genomics of 213 strains and associated genera.</title>
        <authorList>
            <person name="Sun Z."/>
            <person name="Harris H.M."/>
            <person name="McCann A."/>
            <person name="Guo C."/>
            <person name="Argimon S."/>
            <person name="Zhang W."/>
            <person name="Yang X."/>
            <person name="Jeffery I.B."/>
            <person name="Cooney J.C."/>
            <person name="Kagawa T.F."/>
            <person name="Liu W."/>
            <person name="Song Y."/>
            <person name="Salvetti E."/>
            <person name="Wrobel A."/>
            <person name="Rasinkangas P."/>
            <person name="Parkhill J."/>
            <person name="Rea M.C."/>
            <person name="O'Sullivan O."/>
            <person name="Ritari J."/>
            <person name="Douillard F.P."/>
            <person name="Paul Ross R."/>
            <person name="Yang R."/>
            <person name="Briner A.E."/>
            <person name="Felis G.E."/>
            <person name="de Vos W.M."/>
            <person name="Barrangou R."/>
            <person name="Klaenhammer T.R."/>
            <person name="Caufield P.W."/>
            <person name="Cui Y."/>
            <person name="Zhang H."/>
            <person name="O'Toole P.W."/>
        </authorList>
    </citation>
    <scope>NUCLEOTIDE SEQUENCE [LARGE SCALE GENOMIC DNA]</scope>
    <source>
        <strain evidence="7 8">DSM 24716</strain>
    </source>
</reference>
<dbReference type="Pfam" id="PF01925">
    <property type="entry name" value="TauE"/>
    <property type="match status" value="1"/>
</dbReference>
<dbReference type="STRING" id="993692.IV57_GL000960"/>
<dbReference type="AlphaFoldDB" id="A0A0R2LK44"/>